<comment type="caution">
    <text evidence="1">The sequence shown here is derived from an EMBL/GenBank/DDBJ whole genome shotgun (WGS) entry which is preliminary data.</text>
</comment>
<dbReference type="Proteomes" id="UP001164929">
    <property type="component" value="Chromosome 12"/>
</dbReference>
<keyword evidence="2" id="KW-1185">Reference proteome</keyword>
<reference evidence="1" key="1">
    <citation type="journal article" date="2023" name="Mol. Ecol. Resour.">
        <title>Chromosome-level genome assembly of a triploid poplar Populus alba 'Berolinensis'.</title>
        <authorList>
            <person name="Chen S."/>
            <person name="Yu Y."/>
            <person name="Wang X."/>
            <person name="Wang S."/>
            <person name="Zhang T."/>
            <person name="Zhou Y."/>
            <person name="He R."/>
            <person name="Meng N."/>
            <person name="Wang Y."/>
            <person name="Liu W."/>
            <person name="Liu Z."/>
            <person name="Liu J."/>
            <person name="Guo Q."/>
            <person name="Huang H."/>
            <person name="Sederoff R.R."/>
            <person name="Wang G."/>
            <person name="Qu G."/>
            <person name="Chen S."/>
        </authorList>
    </citation>
    <scope>NUCLEOTIDE SEQUENCE</scope>
    <source>
        <strain evidence="1">SC-2020</strain>
    </source>
</reference>
<sequence length="23" mass="2804">MDFTQGLQLKKLFRRNLIQLVLE</sequence>
<name>A0AAD6M315_9ROSI</name>
<dbReference type="EMBL" id="JAQIZT010000012">
    <property type="protein sequence ID" value="KAJ6977866.1"/>
    <property type="molecule type" value="Genomic_DNA"/>
</dbReference>
<organism evidence="1 2">
    <name type="scientific">Populus alba x Populus x berolinensis</name>
    <dbReference type="NCBI Taxonomy" id="444605"/>
    <lineage>
        <taxon>Eukaryota</taxon>
        <taxon>Viridiplantae</taxon>
        <taxon>Streptophyta</taxon>
        <taxon>Embryophyta</taxon>
        <taxon>Tracheophyta</taxon>
        <taxon>Spermatophyta</taxon>
        <taxon>Magnoliopsida</taxon>
        <taxon>eudicotyledons</taxon>
        <taxon>Gunneridae</taxon>
        <taxon>Pentapetalae</taxon>
        <taxon>rosids</taxon>
        <taxon>fabids</taxon>
        <taxon>Malpighiales</taxon>
        <taxon>Salicaceae</taxon>
        <taxon>Saliceae</taxon>
        <taxon>Populus</taxon>
    </lineage>
</organism>
<accession>A0AAD6M315</accession>
<protein>
    <submittedName>
        <fullName evidence="1">Uncharacterized protein</fullName>
    </submittedName>
</protein>
<evidence type="ECO:0000313" key="2">
    <source>
        <dbReference type="Proteomes" id="UP001164929"/>
    </source>
</evidence>
<proteinExistence type="predicted"/>
<dbReference type="AlphaFoldDB" id="A0AAD6M315"/>
<gene>
    <name evidence="1" type="ORF">NC653_029685</name>
</gene>
<evidence type="ECO:0000313" key="1">
    <source>
        <dbReference type="EMBL" id="KAJ6977866.1"/>
    </source>
</evidence>